<evidence type="ECO:0000313" key="4">
    <source>
        <dbReference type="Proteomes" id="UP001165092"/>
    </source>
</evidence>
<accession>A0A9W6UH30</accession>
<name>A0A9W6UH30_9ACTN</name>
<sequence>MSSTESPASGTPGRRRKPAGAAPSGEGRSEERANRARGSRRKGGGRRSGKRGPIVPVLLGVLGLAVVGLVVVLLLDLLGPGATAGEAMPTRYEVYDSGEASEVLPEREMDPRPLNEEEVFGRGNAEITGQGMTFALASQSLSENCSEAVWGDKAAAALAEADCSQAARAGYASDDYVALATLFKLRDIDAAKAVAAALEPVADEDGAEQPGFLVPPTTDAPFDVLGAGFSSAEATVNGHYLIIIWVQSIGSQTPEDTEDLSSPLIALNVKFDMPVLYRVGERENFLGEPETDTEAGTGAEAGTETGADPGAEAGTEGATG</sequence>
<organism evidence="3 4">
    <name type="scientific">Nocardiopsis ansamitocini</name>
    <dbReference type="NCBI Taxonomy" id="1670832"/>
    <lineage>
        <taxon>Bacteria</taxon>
        <taxon>Bacillati</taxon>
        <taxon>Actinomycetota</taxon>
        <taxon>Actinomycetes</taxon>
        <taxon>Streptosporangiales</taxon>
        <taxon>Nocardiopsidaceae</taxon>
        <taxon>Nocardiopsis</taxon>
    </lineage>
</organism>
<reference evidence="3" key="1">
    <citation type="submission" date="2023-02" db="EMBL/GenBank/DDBJ databases">
        <title>Nocardiopsis ansamitocini NBRC 112285.</title>
        <authorList>
            <person name="Ichikawa N."/>
            <person name="Sato H."/>
            <person name="Tonouchi N."/>
        </authorList>
    </citation>
    <scope>NUCLEOTIDE SEQUENCE</scope>
    <source>
        <strain evidence="3">NBRC 112285</strain>
    </source>
</reference>
<dbReference type="RefSeq" id="WP_285756791.1">
    <property type="nucleotide sequence ID" value="NZ_BSQG01000001.1"/>
</dbReference>
<evidence type="ECO:0000313" key="3">
    <source>
        <dbReference type="EMBL" id="GLU45918.1"/>
    </source>
</evidence>
<dbReference type="Proteomes" id="UP001165092">
    <property type="component" value="Unassembled WGS sequence"/>
</dbReference>
<evidence type="ECO:0000256" key="1">
    <source>
        <dbReference type="SAM" id="MobiDB-lite"/>
    </source>
</evidence>
<evidence type="ECO:0000256" key="2">
    <source>
        <dbReference type="SAM" id="Phobius"/>
    </source>
</evidence>
<keyword evidence="2" id="KW-0812">Transmembrane</keyword>
<comment type="caution">
    <text evidence="3">The sequence shown here is derived from an EMBL/GenBank/DDBJ whole genome shotgun (WGS) entry which is preliminary data.</text>
</comment>
<dbReference type="AlphaFoldDB" id="A0A9W6UH30"/>
<keyword evidence="2" id="KW-0472">Membrane</keyword>
<feature type="compositionally biased region" description="Low complexity" evidence="1">
    <location>
        <begin position="294"/>
        <end position="320"/>
    </location>
</feature>
<feature type="compositionally biased region" description="Basic residues" evidence="1">
    <location>
        <begin position="35"/>
        <end position="50"/>
    </location>
</feature>
<feature type="region of interest" description="Disordered" evidence="1">
    <location>
        <begin position="282"/>
        <end position="320"/>
    </location>
</feature>
<keyword evidence="2" id="KW-1133">Transmembrane helix</keyword>
<proteinExistence type="predicted"/>
<keyword evidence="4" id="KW-1185">Reference proteome</keyword>
<feature type="region of interest" description="Disordered" evidence="1">
    <location>
        <begin position="1"/>
        <end position="50"/>
    </location>
</feature>
<protein>
    <submittedName>
        <fullName evidence="3">Uncharacterized protein</fullName>
    </submittedName>
</protein>
<dbReference type="EMBL" id="BSQG01000001">
    <property type="protein sequence ID" value="GLU45918.1"/>
    <property type="molecule type" value="Genomic_DNA"/>
</dbReference>
<feature type="transmembrane region" description="Helical" evidence="2">
    <location>
        <begin position="54"/>
        <end position="75"/>
    </location>
</feature>
<gene>
    <name evidence="3" type="ORF">Nans01_02690</name>
</gene>